<keyword evidence="1" id="KW-0863">Zinc-finger</keyword>
<dbReference type="PANTHER" id="PTHR47723:SF24">
    <property type="entry name" value="RNASE H TYPE-1 DOMAIN-CONTAINING PROTEIN"/>
    <property type="match status" value="1"/>
</dbReference>
<evidence type="ECO:0000259" key="3">
    <source>
        <dbReference type="PROSITE" id="PS50158"/>
    </source>
</evidence>
<reference evidence="4 5" key="1">
    <citation type="submission" date="2019-01" db="EMBL/GenBank/DDBJ databases">
        <title>Sequencing of cultivated peanut Arachis hypogaea provides insights into genome evolution and oil improvement.</title>
        <authorList>
            <person name="Chen X."/>
        </authorList>
    </citation>
    <scope>NUCLEOTIDE SEQUENCE [LARGE SCALE GENOMIC DNA]</scope>
    <source>
        <strain evidence="5">cv. Fuhuasheng</strain>
        <tissue evidence="4">Leaves</tissue>
    </source>
</reference>
<feature type="region of interest" description="Disordered" evidence="2">
    <location>
        <begin position="1049"/>
        <end position="1073"/>
    </location>
</feature>
<feature type="region of interest" description="Disordered" evidence="2">
    <location>
        <begin position="1085"/>
        <end position="1133"/>
    </location>
</feature>
<dbReference type="PANTHER" id="PTHR47723">
    <property type="entry name" value="OS05G0353850 PROTEIN"/>
    <property type="match status" value="1"/>
</dbReference>
<feature type="domain" description="CCHC-type" evidence="3">
    <location>
        <begin position="231"/>
        <end position="245"/>
    </location>
</feature>
<dbReference type="Pfam" id="PF14111">
    <property type="entry name" value="DUF4283"/>
    <property type="match status" value="1"/>
</dbReference>
<dbReference type="Pfam" id="PF13456">
    <property type="entry name" value="RVT_3"/>
    <property type="match status" value="1"/>
</dbReference>
<keyword evidence="5" id="KW-1185">Reference proteome</keyword>
<dbReference type="InterPro" id="IPR025836">
    <property type="entry name" value="Zn_knuckle_CX2CX4HX4C"/>
</dbReference>
<dbReference type="InterPro" id="IPR036397">
    <property type="entry name" value="RNaseH_sf"/>
</dbReference>
<dbReference type="InterPro" id="IPR002156">
    <property type="entry name" value="RNaseH_domain"/>
</dbReference>
<dbReference type="Gene3D" id="3.30.420.10">
    <property type="entry name" value="Ribonuclease H-like superfamily/Ribonuclease H"/>
    <property type="match status" value="1"/>
</dbReference>
<dbReference type="SUPFAM" id="SSF57756">
    <property type="entry name" value="Retrovirus zinc finger-like domains"/>
    <property type="match status" value="1"/>
</dbReference>
<dbReference type="STRING" id="3818.A0A444YMC0"/>
<dbReference type="GO" id="GO:0004523">
    <property type="term" value="F:RNA-DNA hybrid ribonuclease activity"/>
    <property type="evidence" value="ECO:0007669"/>
    <property type="project" value="InterPro"/>
</dbReference>
<dbReference type="InterPro" id="IPR036691">
    <property type="entry name" value="Endo/exonu/phosph_ase_sf"/>
</dbReference>
<accession>A0A444YMC0</accession>
<dbReference type="GO" id="GO:0008270">
    <property type="term" value="F:zinc ion binding"/>
    <property type="evidence" value="ECO:0007669"/>
    <property type="project" value="UniProtKB-KW"/>
</dbReference>
<evidence type="ECO:0000256" key="1">
    <source>
        <dbReference type="PROSITE-ProRule" id="PRU00047"/>
    </source>
</evidence>
<dbReference type="SUPFAM" id="SSF53098">
    <property type="entry name" value="Ribonuclease H-like"/>
    <property type="match status" value="1"/>
</dbReference>
<keyword evidence="1" id="KW-0479">Metal-binding</keyword>
<evidence type="ECO:0000313" key="5">
    <source>
        <dbReference type="Proteomes" id="UP000289738"/>
    </source>
</evidence>
<evidence type="ECO:0000313" key="4">
    <source>
        <dbReference type="EMBL" id="RYR02999.1"/>
    </source>
</evidence>
<proteinExistence type="predicted"/>
<dbReference type="Proteomes" id="UP000289738">
    <property type="component" value="Chromosome B06"/>
</dbReference>
<dbReference type="EMBL" id="SDMP01000016">
    <property type="protein sequence ID" value="RYR02999.1"/>
    <property type="molecule type" value="Genomic_DNA"/>
</dbReference>
<dbReference type="SUPFAM" id="SSF56219">
    <property type="entry name" value="DNase I-like"/>
    <property type="match status" value="1"/>
</dbReference>
<organism evidence="4 5">
    <name type="scientific">Arachis hypogaea</name>
    <name type="common">Peanut</name>
    <dbReference type="NCBI Taxonomy" id="3818"/>
    <lineage>
        <taxon>Eukaryota</taxon>
        <taxon>Viridiplantae</taxon>
        <taxon>Streptophyta</taxon>
        <taxon>Embryophyta</taxon>
        <taxon>Tracheophyta</taxon>
        <taxon>Spermatophyta</taxon>
        <taxon>Magnoliopsida</taxon>
        <taxon>eudicotyledons</taxon>
        <taxon>Gunneridae</taxon>
        <taxon>Pentapetalae</taxon>
        <taxon>rosids</taxon>
        <taxon>fabids</taxon>
        <taxon>Fabales</taxon>
        <taxon>Fabaceae</taxon>
        <taxon>Papilionoideae</taxon>
        <taxon>50 kb inversion clade</taxon>
        <taxon>dalbergioids sensu lato</taxon>
        <taxon>Dalbergieae</taxon>
        <taxon>Pterocarpus clade</taxon>
        <taxon>Arachis</taxon>
    </lineage>
</organism>
<feature type="region of interest" description="Disordered" evidence="2">
    <location>
        <begin position="1182"/>
        <end position="1229"/>
    </location>
</feature>
<gene>
    <name evidence="4" type="ORF">Ahy_B06g081839</name>
</gene>
<keyword evidence="1" id="KW-0862">Zinc</keyword>
<feature type="compositionally biased region" description="Low complexity" evidence="2">
    <location>
        <begin position="857"/>
        <end position="866"/>
    </location>
</feature>
<feature type="region of interest" description="Disordered" evidence="2">
    <location>
        <begin position="855"/>
        <end position="887"/>
    </location>
</feature>
<evidence type="ECO:0000256" key="2">
    <source>
        <dbReference type="SAM" id="MobiDB-lite"/>
    </source>
</evidence>
<name>A0A444YMC0_ARAHY</name>
<dbReference type="GO" id="GO:0003676">
    <property type="term" value="F:nucleic acid binding"/>
    <property type="evidence" value="ECO:0007669"/>
    <property type="project" value="InterPro"/>
</dbReference>
<feature type="compositionally biased region" description="Basic and acidic residues" evidence="2">
    <location>
        <begin position="326"/>
        <end position="338"/>
    </location>
</feature>
<dbReference type="InterPro" id="IPR025558">
    <property type="entry name" value="DUF4283"/>
</dbReference>
<dbReference type="PROSITE" id="PS50158">
    <property type="entry name" value="ZF_CCHC"/>
    <property type="match status" value="1"/>
</dbReference>
<dbReference type="CDD" id="cd06222">
    <property type="entry name" value="RNase_H_like"/>
    <property type="match status" value="1"/>
</dbReference>
<dbReference type="InterPro" id="IPR053151">
    <property type="entry name" value="RNase_H-like"/>
</dbReference>
<feature type="compositionally biased region" description="Polar residues" evidence="2">
    <location>
        <begin position="1056"/>
        <end position="1067"/>
    </location>
</feature>
<feature type="compositionally biased region" description="Basic and acidic residues" evidence="2">
    <location>
        <begin position="291"/>
        <end position="320"/>
    </location>
</feature>
<protein>
    <recommendedName>
        <fullName evidence="3">CCHC-type domain-containing protein</fullName>
    </recommendedName>
</protein>
<feature type="compositionally biased region" description="Basic and acidic residues" evidence="2">
    <location>
        <begin position="867"/>
        <end position="877"/>
    </location>
</feature>
<dbReference type="InterPro" id="IPR044730">
    <property type="entry name" value="RNase_H-like_dom_plant"/>
</dbReference>
<dbReference type="InterPro" id="IPR001878">
    <property type="entry name" value="Znf_CCHC"/>
</dbReference>
<sequence length="1229" mass="140803">MEGGLRVEAVVLDAFVEGVAESMEVAGASSNIEHIMSNIEGKVIKLNKPGELGYKKECLNVVGKIISDKEISFKTCKNALLGIWGNPQGVAVTDIGSKKMLFSFKDRRRGLQIMQNGPWNVRGNMVNLRLWREGESVYEVDHGFMEFWIQIHGIPHDFMDKETGILIGEMLGVLAEVEDPKMDGVLRRPYLRIRVSIDITKALSTGFWLDREELPPLWVFFRYERLPDSYCFNCGILGHEKKTCKYPTTMACWDTTKRKYSPGLGVGQGRPVSTVGGGNSRQQGWSEDGEEGAREQRNMDRESEEKKNSEESRIRDEQAQQRKIREKSVWENQTGREEEMAEPEEQVEKVPKIPDFQGIRETEPELGVAYKLKNFIEEIRERKNEWANKNKAQKGKQIIEIQGPREMGPTKEIGAKEGVNPVQARMGMGIGQKQYYTIEEGEVNSYRTAEWTLGLEKEGGKETIGQELRRLMLAKNKDIQAQDGRVQGKKIQTLSKCGMEGDILKKPIEETQKENNEVGGQHIFQGENFYYVELASDEDQEVGKEAHADWETQLAGKEAEFKEEAGVHTEPRGLSGGLCLFWISNISMNIYEWCDNYIKANININNDLKCQGIFVYGNPVFQKRRKLWQELTISNMNKEEPQAYMGDFNDILSQDEKVGVHPQPKNCLETFRKFVDDNGLMDVDLKGSRYTWFSNLRNNFVTRERLDRVLVNWKWLQMYQNVILKAAPAMSSDHCALILETQPRGRIKKEFKFEAFWADHEECKEVIRNSWQQDEGNRNCWNQFIRKRNRCKRELIEWIRKIKSGTGKEQDRILCKLGSVCWCIWKARNQHIYQQIRINPKQAIINAEQLATDYHNTTRSRSTDNTSRADRSGERKRITWRPPPQNRLKANTDAAFHRESGIAAAAVVVRDWQGKIITGTTSRFITNSAIAAEAQAYREALILIRNLQMDNCLIETDCLPLVQAIKARMPIAEADAIIRDIFQLLDETPDVGATWTPREGNSVAHQLAAMAAGNEIRRQWIFDPPNQIRNTIRIEAGFATHQHNQQIHKQLKGVSGPTNHQGYQSENGLPEREEMDLPETVENRNMQEDVGGEQLQPSASRRPNTEGVNRIGETWRAGRVGSTEGPGPMRDAARQRVTKAETYWPEFPRRIHQQRRQHRAGEEKRVDRRWRDVPLQRGTEVTKREECFSLQIHASARPGKEDPTMTATPNREGREEDDIVVGSGTRESG</sequence>
<dbReference type="Pfam" id="PF14392">
    <property type="entry name" value="zf-CCHC_4"/>
    <property type="match status" value="1"/>
</dbReference>
<dbReference type="AlphaFoldDB" id="A0A444YMC0"/>
<dbReference type="InterPro" id="IPR012337">
    <property type="entry name" value="RNaseH-like_sf"/>
</dbReference>
<dbReference type="InterPro" id="IPR036875">
    <property type="entry name" value="Znf_CCHC_sf"/>
</dbReference>
<dbReference type="Gene3D" id="3.60.10.10">
    <property type="entry name" value="Endonuclease/exonuclease/phosphatase"/>
    <property type="match status" value="1"/>
</dbReference>
<comment type="caution">
    <text evidence="4">The sequence shown here is derived from an EMBL/GenBank/DDBJ whole genome shotgun (WGS) entry which is preliminary data.</text>
</comment>
<feature type="region of interest" description="Disordered" evidence="2">
    <location>
        <begin position="263"/>
        <end position="348"/>
    </location>
</feature>